<dbReference type="InterPro" id="IPR042095">
    <property type="entry name" value="SUMF_sf"/>
</dbReference>
<keyword evidence="2" id="KW-0418">Kinase</keyword>
<dbReference type="SUPFAM" id="SSF56436">
    <property type="entry name" value="C-type lectin-like"/>
    <property type="match status" value="1"/>
</dbReference>
<dbReference type="Proteomes" id="UP000325286">
    <property type="component" value="Chromosome"/>
</dbReference>
<dbReference type="RefSeq" id="WP_148080322.1">
    <property type="nucleotide sequence ID" value="NZ_CP042914.1"/>
</dbReference>
<dbReference type="AlphaFoldDB" id="A0A5B9R3U7"/>
<reference evidence="2 3" key="1">
    <citation type="submission" date="2019-08" db="EMBL/GenBank/DDBJ databases">
        <title>Deep-cultivation of Planctomycetes and their phenomic and genomic characterization uncovers novel biology.</title>
        <authorList>
            <person name="Wiegand S."/>
            <person name="Jogler M."/>
            <person name="Boedeker C."/>
            <person name="Pinto D."/>
            <person name="Vollmers J."/>
            <person name="Rivas-Marin E."/>
            <person name="Kohn T."/>
            <person name="Peeters S.H."/>
            <person name="Heuer A."/>
            <person name="Rast P."/>
            <person name="Oberbeckmann S."/>
            <person name="Bunk B."/>
            <person name="Jeske O."/>
            <person name="Meyerdierks A."/>
            <person name="Storesund J.E."/>
            <person name="Kallscheuer N."/>
            <person name="Luecker S."/>
            <person name="Lage O.M."/>
            <person name="Pohl T."/>
            <person name="Merkel B.J."/>
            <person name="Hornburger P."/>
            <person name="Mueller R.-W."/>
            <person name="Bruemmer F."/>
            <person name="Labrenz M."/>
            <person name="Spormann A.M."/>
            <person name="Op den Camp H."/>
            <person name="Overmann J."/>
            <person name="Amann R."/>
            <person name="Jetten M.S.M."/>
            <person name="Mascher T."/>
            <person name="Medema M.H."/>
            <person name="Devos D.P."/>
            <person name="Kaster A.-K."/>
            <person name="Ovreas L."/>
            <person name="Rohde M."/>
            <person name="Galperin M.Y."/>
            <person name="Jogler C."/>
        </authorList>
    </citation>
    <scope>NUCLEOTIDE SEQUENCE [LARGE SCALE GENOMIC DNA]</scope>
    <source>
        <strain evidence="2 3">UC8</strain>
    </source>
</reference>
<gene>
    <name evidence="2" type="primary">pkn1_1</name>
    <name evidence="2" type="ORF">UC8_30590</name>
</gene>
<dbReference type="PANTHER" id="PTHR23150:SF19">
    <property type="entry name" value="FORMYLGLYCINE-GENERATING ENZYME"/>
    <property type="match status" value="1"/>
</dbReference>
<keyword evidence="3" id="KW-1185">Reference proteome</keyword>
<dbReference type="EC" id="2.7.11.1" evidence="2"/>
<dbReference type="GO" id="GO:0120147">
    <property type="term" value="F:formylglycine-generating oxidase activity"/>
    <property type="evidence" value="ECO:0007669"/>
    <property type="project" value="TreeGrafter"/>
</dbReference>
<dbReference type="InterPro" id="IPR005532">
    <property type="entry name" value="SUMF_dom"/>
</dbReference>
<feature type="domain" description="Sulfatase-modifying factor enzyme-like" evidence="1">
    <location>
        <begin position="74"/>
        <end position="324"/>
    </location>
</feature>
<protein>
    <submittedName>
        <fullName evidence="2">Serine/threonine-protein kinase pkn1</fullName>
        <ecNumber evidence="2">2.7.11.1</ecNumber>
    </submittedName>
</protein>
<dbReference type="PANTHER" id="PTHR23150">
    <property type="entry name" value="SULFATASE MODIFYING FACTOR 1, 2"/>
    <property type="match status" value="1"/>
</dbReference>
<dbReference type="KEGG" id="rul:UC8_30590"/>
<dbReference type="OrthoDB" id="9812426at2"/>
<name>A0A5B9R3U7_9BACT</name>
<evidence type="ECO:0000313" key="3">
    <source>
        <dbReference type="Proteomes" id="UP000325286"/>
    </source>
</evidence>
<evidence type="ECO:0000259" key="1">
    <source>
        <dbReference type="Pfam" id="PF03781"/>
    </source>
</evidence>
<proteinExistence type="predicted"/>
<organism evidence="2 3">
    <name type="scientific">Roseimaritima ulvae</name>
    <dbReference type="NCBI Taxonomy" id="980254"/>
    <lineage>
        <taxon>Bacteria</taxon>
        <taxon>Pseudomonadati</taxon>
        <taxon>Planctomycetota</taxon>
        <taxon>Planctomycetia</taxon>
        <taxon>Pirellulales</taxon>
        <taxon>Pirellulaceae</taxon>
        <taxon>Roseimaritima</taxon>
    </lineage>
</organism>
<dbReference type="EMBL" id="CP042914">
    <property type="protein sequence ID" value="QEG41041.1"/>
    <property type="molecule type" value="Genomic_DNA"/>
</dbReference>
<evidence type="ECO:0000313" key="2">
    <source>
        <dbReference type="EMBL" id="QEG41041.1"/>
    </source>
</evidence>
<sequence length="347" mass="38093">MTITTLIADAVGLRKYRRPVALENANSFPDVSAAPLDSRRLIRDRRYCCVLSGQDDLPFDEVSLGCAWKALEHEMALVPGGTVFLHSDTAVATPYGLELVPNELQPVGVESLYIDRHCVTNADYARFVEAGGYSNPMHWPVEVLPNVLQFTDRSGHPGPAGWLNGKPATDRLNHPVVGISWYEANAYANWVGKRLPRSEEWQRAGTWPKGQAANGAEVRYPWGNAFDPGKANIWTSNRGGTVAVDQFSSGATPNGVRQLVGNVWEWVDAQYALHADEGIEVQLDGTIAETRGGAFDSYFHSQATCQFRTGQPMLFRGANVGFRCCISACELPQADDQANPNERVSEL</sequence>
<dbReference type="InterPro" id="IPR016187">
    <property type="entry name" value="CTDL_fold"/>
</dbReference>
<dbReference type="Pfam" id="PF03781">
    <property type="entry name" value="FGE-sulfatase"/>
    <property type="match status" value="1"/>
</dbReference>
<dbReference type="Gene3D" id="3.90.1580.10">
    <property type="entry name" value="paralog of FGE (formylglycine-generating enzyme)"/>
    <property type="match status" value="1"/>
</dbReference>
<keyword evidence="2" id="KW-0808">Transferase</keyword>
<dbReference type="InterPro" id="IPR051043">
    <property type="entry name" value="Sulfatase_Mod_Factor_Kinase"/>
</dbReference>
<accession>A0A5B9R3U7</accession>
<dbReference type="GO" id="GO:0004674">
    <property type="term" value="F:protein serine/threonine kinase activity"/>
    <property type="evidence" value="ECO:0007669"/>
    <property type="project" value="UniProtKB-EC"/>
</dbReference>